<organism evidence="3 4">
    <name type="scientific">Platanthera guangdongensis</name>
    <dbReference type="NCBI Taxonomy" id="2320717"/>
    <lineage>
        <taxon>Eukaryota</taxon>
        <taxon>Viridiplantae</taxon>
        <taxon>Streptophyta</taxon>
        <taxon>Embryophyta</taxon>
        <taxon>Tracheophyta</taxon>
        <taxon>Spermatophyta</taxon>
        <taxon>Magnoliopsida</taxon>
        <taxon>Liliopsida</taxon>
        <taxon>Asparagales</taxon>
        <taxon>Orchidaceae</taxon>
        <taxon>Orchidoideae</taxon>
        <taxon>Orchideae</taxon>
        <taxon>Orchidinae</taxon>
        <taxon>Platanthera</taxon>
    </lineage>
</organism>
<sequence>MPNALVDRATSDMLIGPDWAMNLEICGILNHDPGCNVYGHFQLLEVVVRNCGDMVHMHIANKDVPRAMGKIAKKKVRYGSLELLLNLYFPLQAQETLGDVAA</sequence>
<keyword evidence="4" id="KW-1185">Reference proteome</keyword>
<proteinExistence type="inferred from homology"/>
<dbReference type="Gene3D" id="1.25.40.90">
    <property type="match status" value="2"/>
</dbReference>
<dbReference type="PANTHER" id="PTHR45898:SF4">
    <property type="entry name" value="TARGET OF MYB PROTEIN 1"/>
    <property type="match status" value="1"/>
</dbReference>
<comment type="similarity">
    <text evidence="1">Belongs to the TOM1 family.</text>
</comment>
<dbReference type="Proteomes" id="UP001412067">
    <property type="component" value="Unassembled WGS sequence"/>
</dbReference>
<feature type="domain" description="VHS" evidence="2">
    <location>
        <begin position="9"/>
        <end position="75"/>
    </location>
</feature>
<dbReference type="SUPFAM" id="SSF48464">
    <property type="entry name" value="ENTH/VHS domain"/>
    <property type="match status" value="1"/>
</dbReference>
<evidence type="ECO:0000313" key="4">
    <source>
        <dbReference type="Proteomes" id="UP001412067"/>
    </source>
</evidence>
<dbReference type="InterPro" id="IPR002014">
    <property type="entry name" value="VHS_dom"/>
</dbReference>
<evidence type="ECO:0000313" key="3">
    <source>
        <dbReference type="EMBL" id="KAK8958662.1"/>
    </source>
</evidence>
<dbReference type="PROSITE" id="PS50179">
    <property type="entry name" value="VHS"/>
    <property type="match status" value="1"/>
</dbReference>
<dbReference type="EMBL" id="JBBWWR010000012">
    <property type="protein sequence ID" value="KAK8958662.1"/>
    <property type="molecule type" value="Genomic_DNA"/>
</dbReference>
<name>A0ABR2M3H9_9ASPA</name>
<gene>
    <name evidence="3" type="ORF">KSP40_PGU020354</name>
</gene>
<dbReference type="InterPro" id="IPR044836">
    <property type="entry name" value="TOL_plant"/>
</dbReference>
<accession>A0ABR2M3H9</accession>
<evidence type="ECO:0000256" key="1">
    <source>
        <dbReference type="ARBA" id="ARBA00007708"/>
    </source>
</evidence>
<comment type="caution">
    <text evidence="3">The sequence shown here is derived from an EMBL/GenBank/DDBJ whole genome shotgun (WGS) entry which is preliminary data.</text>
</comment>
<evidence type="ECO:0000259" key="2">
    <source>
        <dbReference type="PROSITE" id="PS50179"/>
    </source>
</evidence>
<dbReference type="InterPro" id="IPR008942">
    <property type="entry name" value="ENTH_VHS"/>
</dbReference>
<dbReference type="CDD" id="cd03561">
    <property type="entry name" value="VHS"/>
    <property type="match status" value="1"/>
</dbReference>
<protein>
    <recommendedName>
        <fullName evidence="2">VHS domain-containing protein</fullName>
    </recommendedName>
</protein>
<dbReference type="PANTHER" id="PTHR45898">
    <property type="entry name" value="TOM1-LIKE PROTEIN"/>
    <property type="match status" value="1"/>
</dbReference>
<reference evidence="3 4" key="1">
    <citation type="journal article" date="2022" name="Nat. Plants">
        <title>Genomes of leafy and leafless Platanthera orchids illuminate the evolution of mycoheterotrophy.</title>
        <authorList>
            <person name="Li M.H."/>
            <person name="Liu K.W."/>
            <person name="Li Z."/>
            <person name="Lu H.C."/>
            <person name="Ye Q.L."/>
            <person name="Zhang D."/>
            <person name="Wang J.Y."/>
            <person name="Li Y.F."/>
            <person name="Zhong Z.M."/>
            <person name="Liu X."/>
            <person name="Yu X."/>
            <person name="Liu D.K."/>
            <person name="Tu X.D."/>
            <person name="Liu B."/>
            <person name="Hao Y."/>
            <person name="Liao X.Y."/>
            <person name="Jiang Y.T."/>
            <person name="Sun W.H."/>
            <person name="Chen J."/>
            <person name="Chen Y.Q."/>
            <person name="Ai Y."/>
            <person name="Zhai J.W."/>
            <person name="Wu S.S."/>
            <person name="Zhou Z."/>
            <person name="Hsiao Y.Y."/>
            <person name="Wu W.L."/>
            <person name="Chen Y.Y."/>
            <person name="Lin Y.F."/>
            <person name="Hsu J.L."/>
            <person name="Li C.Y."/>
            <person name="Wang Z.W."/>
            <person name="Zhao X."/>
            <person name="Zhong W.Y."/>
            <person name="Ma X.K."/>
            <person name="Ma L."/>
            <person name="Huang J."/>
            <person name="Chen G.Z."/>
            <person name="Huang M.Z."/>
            <person name="Huang L."/>
            <person name="Peng D.H."/>
            <person name="Luo Y.B."/>
            <person name="Zou S.Q."/>
            <person name="Chen S.P."/>
            <person name="Lan S."/>
            <person name="Tsai W.C."/>
            <person name="Van de Peer Y."/>
            <person name="Liu Z.J."/>
        </authorList>
    </citation>
    <scope>NUCLEOTIDE SEQUENCE [LARGE SCALE GENOMIC DNA]</scope>
    <source>
        <strain evidence="3">Lor288</strain>
    </source>
</reference>